<proteinExistence type="predicted"/>
<keyword evidence="3" id="KW-1185">Reference proteome</keyword>
<dbReference type="PANTHER" id="PTHR12526:SF630">
    <property type="entry name" value="GLYCOSYLTRANSFERASE"/>
    <property type="match status" value="1"/>
</dbReference>
<evidence type="ECO:0000313" key="3">
    <source>
        <dbReference type="Proteomes" id="UP000198661"/>
    </source>
</evidence>
<sequence>MREPIFYLFNSISHTRGGGTRNVLARAKLLREKRNCQISILTLNFNPNYDFIRREMIRLNLLHPDIPVLNLFEYLSHKTNDDFQTVAADDAPMIDHPAEEEGFDLEPDPETNGYYLYQNGKLVKYKEYDADGRLSFIDHFDENRVLLRREHFDMKGRIRQIVDYERDTANPRQKRFLDEAGRCFLEYRYNPKTKKCIQVNWFDRDGALIDTFPNVLALKLHWLHKIADRYPKAIFQTDVSKKNTDYILLKMNHPHVVKIKMFHSLHLQEPYTYGAPLKEVHGTVLEKVDQFDAVIFTTDLQKKDVERQFGPRSTFHVIPHCAPRIQPRPDVEREPFTCVYVGRFVKLKNVDHAIRAFKRVVKKVPQAKLEIWGHGPEEKDYQKLIRNLELEQHVKVCGITQDAIGVFSRAAFSVLPSSEEAFGLSIIESKMVGTPVIAYDVNYGPRTIIRNGVDGLLVKPGDIDGLADAMVKLFTDPGLRESLGQEARKTPEVLSEDRYVDQWMQVYESALRQSEQRVRVKKPICAVDQMEWNGPSDIHIAGSLTFKQDLQDEPSLSLYIRERSMPMDEYFPLSTERLDANTFSFQGEFSTRPFAREGTWDLYVSCSIRNQHHFIRIPKGTVSLPEQRIISDALLKPYATIHGNISIEAKPCTTKPNFRAKLTRWKHWILKNIPSMKLN</sequence>
<dbReference type="Proteomes" id="UP000198661">
    <property type="component" value="Unassembled WGS sequence"/>
</dbReference>
<dbReference type="RefSeq" id="WP_177199176.1">
    <property type="nucleotide sequence ID" value="NZ_FOOK01000030.1"/>
</dbReference>
<gene>
    <name evidence="2" type="ORF">SAMN04488025_1309</name>
</gene>
<name>A0A1I2RKR9_9BACL</name>
<evidence type="ECO:0000259" key="1">
    <source>
        <dbReference type="Pfam" id="PF00534"/>
    </source>
</evidence>
<keyword evidence="2" id="KW-0808">Transferase</keyword>
<dbReference type="Pfam" id="PF00534">
    <property type="entry name" value="Glycos_transf_1"/>
    <property type="match status" value="1"/>
</dbReference>
<protein>
    <submittedName>
        <fullName evidence="2">Poly(Glycerol-phosphate) alpha-glucosyltransferase</fullName>
    </submittedName>
</protein>
<dbReference type="EMBL" id="FOOK01000030">
    <property type="protein sequence ID" value="SFG38366.1"/>
    <property type="molecule type" value="Genomic_DNA"/>
</dbReference>
<dbReference type="STRING" id="201973.SAMN04488025_1309"/>
<reference evidence="2 3" key="1">
    <citation type="submission" date="2016-10" db="EMBL/GenBank/DDBJ databases">
        <authorList>
            <person name="de Groot N.N."/>
        </authorList>
    </citation>
    <scope>NUCLEOTIDE SEQUENCE [LARGE SCALE GENOMIC DNA]</scope>
    <source>
        <strain evidence="2 3">DSM 44945</strain>
    </source>
</reference>
<dbReference type="InterPro" id="IPR001296">
    <property type="entry name" value="Glyco_trans_1"/>
</dbReference>
<dbReference type="AlphaFoldDB" id="A0A1I2RKR9"/>
<dbReference type="Gene3D" id="3.40.50.2000">
    <property type="entry name" value="Glycogen Phosphorylase B"/>
    <property type="match status" value="3"/>
</dbReference>
<dbReference type="GO" id="GO:0016757">
    <property type="term" value="F:glycosyltransferase activity"/>
    <property type="evidence" value="ECO:0007669"/>
    <property type="project" value="InterPro"/>
</dbReference>
<evidence type="ECO:0000313" key="2">
    <source>
        <dbReference type="EMBL" id="SFG38366.1"/>
    </source>
</evidence>
<dbReference type="PANTHER" id="PTHR12526">
    <property type="entry name" value="GLYCOSYLTRANSFERASE"/>
    <property type="match status" value="1"/>
</dbReference>
<organism evidence="2 3">
    <name type="scientific">Planifilum fulgidum</name>
    <dbReference type="NCBI Taxonomy" id="201973"/>
    <lineage>
        <taxon>Bacteria</taxon>
        <taxon>Bacillati</taxon>
        <taxon>Bacillota</taxon>
        <taxon>Bacilli</taxon>
        <taxon>Bacillales</taxon>
        <taxon>Thermoactinomycetaceae</taxon>
        <taxon>Planifilum</taxon>
    </lineage>
</organism>
<feature type="domain" description="Glycosyl transferase family 1" evidence="1">
    <location>
        <begin position="332"/>
        <end position="489"/>
    </location>
</feature>
<accession>A0A1I2RKR9</accession>
<dbReference type="SUPFAM" id="SSF53756">
    <property type="entry name" value="UDP-Glycosyltransferase/glycogen phosphorylase"/>
    <property type="match status" value="1"/>
</dbReference>